<proteinExistence type="predicted"/>
<protein>
    <recommendedName>
        <fullName evidence="2">DUF4254 domain-containing protein</fullName>
    </recommendedName>
</protein>
<dbReference type="EMBL" id="UINC01047054">
    <property type="protein sequence ID" value="SVB55837.1"/>
    <property type="molecule type" value="Genomic_DNA"/>
</dbReference>
<sequence>MAETLGSLIDKLSIKNLRYWHLDESVQSEDSSDPKTKELEAKLELVDRQRKGLLNEIDAFLVAALAGDVKIRDEKVKLYNNTNVSSFSSVHNLGEAASELAIRNNRMWHLEDEVRRTDLPDAEIVKLKRKIDQTNQERCDLVDKVDEILEKATNQKK</sequence>
<evidence type="ECO:0008006" key="2">
    <source>
        <dbReference type="Google" id="ProtNLM"/>
    </source>
</evidence>
<organism evidence="1">
    <name type="scientific">marine metagenome</name>
    <dbReference type="NCBI Taxonomy" id="408172"/>
    <lineage>
        <taxon>unclassified sequences</taxon>
        <taxon>metagenomes</taxon>
        <taxon>ecological metagenomes</taxon>
    </lineage>
</organism>
<accession>A0A382F177</accession>
<dbReference type="Pfam" id="PF14063">
    <property type="entry name" value="DUF4254"/>
    <property type="match status" value="2"/>
</dbReference>
<dbReference type="InterPro" id="IPR025350">
    <property type="entry name" value="DUF4254"/>
</dbReference>
<evidence type="ECO:0000313" key="1">
    <source>
        <dbReference type="EMBL" id="SVB55837.1"/>
    </source>
</evidence>
<reference evidence="1" key="1">
    <citation type="submission" date="2018-05" db="EMBL/GenBank/DDBJ databases">
        <authorList>
            <person name="Lanie J.A."/>
            <person name="Ng W.-L."/>
            <person name="Kazmierczak K.M."/>
            <person name="Andrzejewski T.M."/>
            <person name="Davidsen T.M."/>
            <person name="Wayne K.J."/>
            <person name="Tettelin H."/>
            <person name="Glass J.I."/>
            <person name="Rusch D."/>
            <person name="Podicherti R."/>
            <person name="Tsui H.-C.T."/>
            <person name="Winkler M.E."/>
        </authorList>
    </citation>
    <scope>NUCLEOTIDE SEQUENCE</scope>
</reference>
<gene>
    <name evidence="1" type="ORF">METZ01_LOCUS208691</name>
</gene>
<name>A0A382F177_9ZZZZ</name>
<dbReference type="AlphaFoldDB" id="A0A382F177"/>